<evidence type="ECO:0000256" key="4">
    <source>
        <dbReference type="ARBA" id="ARBA00023015"/>
    </source>
</evidence>
<evidence type="ECO:0000256" key="3">
    <source>
        <dbReference type="ARBA" id="ARBA00022833"/>
    </source>
</evidence>
<evidence type="ECO:0000313" key="11">
    <source>
        <dbReference type="Proteomes" id="UP000087171"/>
    </source>
</evidence>
<dbReference type="PaxDb" id="3827-XP_004489646.1"/>
<keyword evidence="1" id="KW-0479">Metal-binding</keyword>
<feature type="region of interest" description="Disordered" evidence="9">
    <location>
        <begin position="67"/>
        <end position="95"/>
    </location>
</feature>
<reference evidence="12" key="2">
    <citation type="submission" date="2025-08" db="UniProtKB">
        <authorList>
            <consortium name="RefSeq"/>
        </authorList>
    </citation>
    <scope>IDENTIFICATION</scope>
    <source>
        <tissue evidence="12">Etiolated seedlings</tissue>
    </source>
</reference>
<dbReference type="STRING" id="3827.A0A1S2XJN9"/>
<protein>
    <submittedName>
        <fullName evidence="12">Cyclic dof factor 1-like</fullName>
    </submittedName>
</protein>
<keyword evidence="5 8" id="KW-0238">DNA-binding</keyword>
<keyword evidence="2 8" id="KW-0863">Zinc-finger</keyword>
<keyword evidence="7 8" id="KW-0539">Nucleus</keyword>
<evidence type="ECO:0000256" key="1">
    <source>
        <dbReference type="ARBA" id="ARBA00022723"/>
    </source>
</evidence>
<dbReference type="GeneID" id="101489791"/>
<feature type="compositionally biased region" description="Basic and acidic residues" evidence="9">
    <location>
        <begin position="81"/>
        <end position="95"/>
    </location>
</feature>
<comment type="subcellular location">
    <subcellularLocation>
        <location evidence="8">Nucleus</location>
    </subcellularLocation>
</comment>
<dbReference type="RefSeq" id="XP_004489646.1">
    <property type="nucleotide sequence ID" value="XM_004489589.3"/>
</dbReference>
<evidence type="ECO:0000256" key="5">
    <source>
        <dbReference type="ARBA" id="ARBA00023125"/>
    </source>
</evidence>
<evidence type="ECO:0000256" key="8">
    <source>
        <dbReference type="PROSITE-ProRule" id="PRU00071"/>
    </source>
</evidence>
<evidence type="ECO:0000256" key="6">
    <source>
        <dbReference type="ARBA" id="ARBA00023163"/>
    </source>
</evidence>
<evidence type="ECO:0000259" key="10">
    <source>
        <dbReference type="PROSITE" id="PS50884"/>
    </source>
</evidence>
<keyword evidence="4" id="KW-0805">Transcription regulation</keyword>
<feature type="domain" description="Dof-type" evidence="10">
    <location>
        <begin position="103"/>
        <end position="157"/>
    </location>
</feature>
<dbReference type="InterPro" id="IPR045174">
    <property type="entry name" value="Dof"/>
</dbReference>
<evidence type="ECO:0000256" key="9">
    <source>
        <dbReference type="SAM" id="MobiDB-lite"/>
    </source>
</evidence>
<dbReference type="AlphaFoldDB" id="A0A1S2XJN9"/>
<dbReference type="Proteomes" id="UP000087171">
    <property type="component" value="Chromosome Ca2"/>
</dbReference>
<dbReference type="GO" id="GO:0003677">
    <property type="term" value="F:DNA binding"/>
    <property type="evidence" value="ECO:0007669"/>
    <property type="project" value="UniProtKB-UniRule"/>
</dbReference>
<keyword evidence="3" id="KW-0862">Zinc</keyword>
<dbReference type="PANTHER" id="PTHR31089:SF22">
    <property type="entry name" value="CYCLIC DOF FACTOR 4"/>
    <property type="match status" value="1"/>
</dbReference>
<dbReference type="PANTHER" id="PTHR31089">
    <property type="entry name" value="CYCLIC DOF FACTOR 2"/>
    <property type="match status" value="1"/>
</dbReference>
<dbReference type="OrthoDB" id="1927254at2759"/>
<keyword evidence="6" id="KW-0804">Transcription</keyword>
<keyword evidence="11" id="KW-1185">Reference proteome</keyword>
<reference evidence="11" key="1">
    <citation type="journal article" date="2013" name="Nat. Biotechnol.">
        <title>Draft genome sequence of chickpea (Cicer arietinum) provides a resource for trait improvement.</title>
        <authorList>
            <person name="Varshney R.K."/>
            <person name="Song C."/>
            <person name="Saxena R.K."/>
            <person name="Azam S."/>
            <person name="Yu S."/>
            <person name="Sharpe A.G."/>
            <person name="Cannon S."/>
            <person name="Baek J."/>
            <person name="Rosen B.D."/>
            <person name="Tar'an B."/>
            <person name="Millan T."/>
            <person name="Zhang X."/>
            <person name="Ramsay L.D."/>
            <person name="Iwata A."/>
            <person name="Wang Y."/>
            <person name="Nelson W."/>
            <person name="Farmer A.D."/>
            <person name="Gaur P.M."/>
            <person name="Soderlund C."/>
            <person name="Penmetsa R.V."/>
            <person name="Xu C."/>
            <person name="Bharti A.K."/>
            <person name="He W."/>
            <person name="Winter P."/>
            <person name="Zhao S."/>
            <person name="Hane J.K."/>
            <person name="Carrasquilla-Garcia N."/>
            <person name="Condie J.A."/>
            <person name="Upadhyaya H.D."/>
            <person name="Luo M.C."/>
            <person name="Thudi M."/>
            <person name="Gowda C.L."/>
            <person name="Singh N.P."/>
            <person name="Lichtenzveig J."/>
            <person name="Gali K.K."/>
            <person name="Rubio J."/>
            <person name="Nadarajan N."/>
            <person name="Dolezel J."/>
            <person name="Bansal K.C."/>
            <person name="Xu X."/>
            <person name="Edwards D."/>
            <person name="Zhang G."/>
            <person name="Kahl G."/>
            <person name="Gil J."/>
            <person name="Singh K.B."/>
            <person name="Datta S.K."/>
            <person name="Jackson S.A."/>
            <person name="Wang J."/>
            <person name="Cook D.R."/>
        </authorList>
    </citation>
    <scope>NUCLEOTIDE SEQUENCE [LARGE SCALE GENOMIC DNA]</scope>
    <source>
        <strain evidence="11">cv. CDC Frontier</strain>
    </source>
</reference>
<name>A0A1S2XJN9_CICAR</name>
<gene>
    <name evidence="12" type="primary">LOC101489791</name>
</gene>
<dbReference type="GO" id="GO:0005634">
    <property type="term" value="C:nucleus"/>
    <property type="evidence" value="ECO:0007669"/>
    <property type="project" value="UniProtKB-SubCell"/>
</dbReference>
<sequence>MNCETNNNMFVKDSSIMLFGKKIPVPEYHIPATSQKGCQIQANSTPMNSCSNTKHTGVEIFHTENYEKSKTSSKVNNSIPLEEKKETSNTDQEKVLKKPDKIVQCPRCNSFDTKFCYFNNYNVNQPRHFCRNCHRYWTAGGTMRSVPVGSGRRKNKHIASQYRHIIATSNGNPIERLDIENTSRYQNVSTDKSIVLKFGQFGHDTSFREEEESSLCVSSISNGYTRGNELSESEYNRSNSLQSYPASQWMVPLNQSWNNASSIAQSSMQWCHAPMVAVKNILTPNIPLQFVHGSYWHGNGTVSISSNGCISPSSTSSNSCCSGNGSPILEKKPDTRVFVPTTLRISDTNLE</sequence>
<evidence type="ECO:0000256" key="2">
    <source>
        <dbReference type="ARBA" id="ARBA00022771"/>
    </source>
</evidence>
<dbReference type="PROSITE" id="PS01361">
    <property type="entry name" value="ZF_DOF_1"/>
    <property type="match status" value="1"/>
</dbReference>
<dbReference type="eggNOG" id="ENOG502QSI8">
    <property type="taxonomic scope" value="Eukaryota"/>
</dbReference>
<dbReference type="GO" id="GO:0008270">
    <property type="term" value="F:zinc ion binding"/>
    <property type="evidence" value="ECO:0007669"/>
    <property type="project" value="UniProtKB-KW"/>
</dbReference>
<dbReference type="Pfam" id="PF02701">
    <property type="entry name" value="Zn_ribbon_Dof"/>
    <property type="match status" value="1"/>
</dbReference>
<dbReference type="InterPro" id="IPR003851">
    <property type="entry name" value="Znf_Dof"/>
</dbReference>
<evidence type="ECO:0000313" key="12">
    <source>
        <dbReference type="RefSeq" id="XP_004489646.1"/>
    </source>
</evidence>
<dbReference type="PROSITE" id="PS50884">
    <property type="entry name" value="ZF_DOF_2"/>
    <property type="match status" value="1"/>
</dbReference>
<dbReference type="GO" id="GO:0003700">
    <property type="term" value="F:DNA-binding transcription factor activity"/>
    <property type="evidence" value="ECO:0007669"/>
    <property type="project" value="InterPro"/>
</dbReference>
<organism evidence="11 12">
    <name type="scientific">Cicer arietinum</name>
    <name type="common">Chickpea</name>
    <name type="synonym">Garbanzo</name>
    <dbReference type="NCBI Taxonomy" id="3827"/>
    <lineage>
        <taxon>Eukaryota</taxon>
        <taxon>Viridiplantae</taxon>
        <taxon>Streptophyta</taxon>
        <taxon>Embryophyta</taxon>
        <taxon>Tracheophyta</taxon>
        <taxon>Spermatophyta</taxon>
        <taxon>Magnoliopsida</taxon>
        <taxon>eudicotyledons</taxon>
        <taxon>Gunneridae</taxon>
        <taxon>Pentapetalae</taxon>
        <taxon>rosids</taxon>
        <taxon>fabids</taxon>
        <taxon>Fabales</taxon>
        <taxon>Fabaceae</taxon>
        <taxon>Papilionoideae</taxon>
        <taxon>50 kb inversion clade</taxon>
        <taxon>NPAAA clade</taxon>
        <taxon>Hologalegina</taxon>
        <taxon>IRL clade</taxon>
        <taxon>Cicereae</taxon>
        <taxon>Cicer</taxon>
    </lineage>
</organism>
<accession>A0A1S2XJN9</accession>
<dbReference type="KEGG" id="cam:101489791"/>
<evidence type="ECO:0000256" key="7">
    <source>
        <dbReference type="ARBA" id="ARBA00023242"/>
    </source>
</evidence>
<proteinExistence type="predicted"/>